<reference evidence="2" key="1">
    <citation type="journal article" date="2020" name="Nat. Commun.">
        <title>Large-scale genome sequencing of mycorrhizal fungi provides insights into the early evolution of symbiotic traits.</title>
        <authorList>
            <person name="Miyauchi S."/>
            <person name="Kiss E."/>
            <person name="Kuo A."/>
            <person name="Drula E."/>
            <person name="Kohler A."/>
            <person name="Sanchez-Garcia M."/>
            <person name="Morin E."/>
            <person name="Andreopoulos B."/>
            <person name="Barry K.W."/>
            <person name="Bonito G."/>
            <person name="Buee M."/>
            <person name="Carver A."/>
            <person name="Chen C."/>
            <person name="Cichocki N."/>
            <person name="Clum A."/>
            <person name="Culley D."/>
            <person name="Crous P.W."/>
            <person name="Fauchery L."/>
            <person name="Girlanda M."/>
            <person name="Hayes R.D."/>
            <person name="Keri Z."/>
            <person name="LaButti K."/>
            <person name="Lipzen A."/>
            <person name="Lombard V."/>
            <person name="Magnuson J."/>
            <person name="Maillard F."/>
            <person name="Murat C."/>
            <person name="Nolan M."/>
            <person name="Ohm R.A."/>
            <person name="Pangilinan J."/>
            <person name="Pereira M.F."/>
            <person name="Perotto S."/>
            <person name="Peter M."/>
            <person name="Pfister S."/>
            <person name="Riley R."/>
            <person name="Sitrit Y."/>
            <person name="Stielow J.B."/>
            <person name="Szollosi G."/>
            <person name="Zifcakova L."/>
            <person name="Stursova M."/>
            <person name="Spatafora J.W."/>
            <person name="Tedersoo L."/>
            <person name="Vaario L.M."/>
            <person name="Yamada A."/>
            <person name="Yan M."/>
            <person name="Wang P."/>
            <person name="Xu J."/>
            <person name="Bruns T."/>
            <person name="Baldrian P."/>
            <person name="Vilgalys R."/>
            <person name="Dunand C."/>
            <person name="Henrissat B."/>
            <person name="Grigoriev I.V."/>
            <person name="Hibbett D."/>
            <person name="Nagy L.G."/>
            <person name="Martin F.M."/>
        </authorList>
    </citation>
    <scope>NUCLEOTIDE SEQUENCE</scope>
    <source>
        <strain evidence="2">UP504</strain>
    </source>
</reference>
<evidence type="ECO:0000313" key="2">
    <source>
        <dbReference type="EMBL" id="KAF9512836.1"/>
    </source>
</evidence>
<dbReference type="AlphaFoldDB" id="A0A9P6AXY9"/>
<gene>
    <name evidence="2" type="ORF">BS47DRAFT_1029405</name>
</gene>
<evidence type="ECO:0000313" key="3">
    <source>
        <dbReference type="Proteomes" id="UP000886523"/>
    </source>
</evidence>
<accession>A0A9P6AXY9</accession>
<evidence type="ECO:0000256" key="1">
    <source>
        <dbReference type="SAM" id="Phobius"/>
    </source>
</evidence>
<protein>
    <submittedName>
        <fullName evidence="2">Uncharacterized protein</fullName>
    </submittedName>
</protein>
<dbReference type="EMBL" id="MU128981">
    <property type="protein sequence ID" value="KAF9512836.1"/>
    <property type="molecule type" value="Genomic_DNA"/>
</dbReference>
<keyword evidence="1" id="KW-0812">Transmembrane</keyword>
<organism evidence="2 3">
    <name type="scientific">Hydnum rufescens UP504</name>
    <dbReference type="NCBI Taxonomy" id="1448309"/>
    <lineage>
        <taxon>Eukaryota</taxon>
        <taxon>Fungi</taxon>
        <taxon>Dikarya</taxon>
        <taxon>Basidiomycota</taxon>
        <taxon>Agaricomycotina</taxon>
        <taxon>Agaricomycetes</taxon>
        <taxon>Cantharellales</taxon>
        <taxon>Hydnaceae</taxon>
        <taxon>Hydnum</taxon>
    </lineage>
</organism>
<dbReference type="Proteomes" id="UP000886523">
    <property type="component" value="Unassembled WGS sequence"/>
</dbReference>
<proteinExistence type="predicted"/>
<comment type="caution">
    <text evidence="2">The sequence shown here is derived from an EMBL/GenBank/DDBJ whole genome shotgun (WGS) entry which is preliminary data.</text>
</comment>
<keyword evidence="1" id="KW-0472">Membrane</keyword>
<sequence>MAVNTARYGLAFWVWEGAPLHLLSCSLQHLFSGHALVADLFIAFTHLPICLFWPLRPNSSRRDIVPLDSNKSFTSAFRSLSH</sequence>
<keyword evidence="3" id="KW-1185">Reference proteome</keyword>
<feature type="transmembrane region" description="Helical" evidence="1">
    <location>
        <begin position="31"/>
        <end position="53"/>
    </location>
</feature>
<keyword evidence="1" id="KW-1133">Transmembrane helix</keyword>
<name>A0A9P6AXY9_9AGAM</name>